<sequence>MYNIEDFDVKSELIRKHWKFVNEVYGSLVEALKENELETEKSPLRVTLFDEIYDLMLFHWEKIYPEFVLHPKKDEILNMFHKAQTSDLHLNKPSKKTTKIYSVHYYVLQYFSLIIEPYHEYDFDKFGDLCLEETGDLNRLLHQIFDTIWYELKLTEKTGEDLFYDDSEFYDTEVALLTDFVSKCWNETKEKTKIDCVAVLSESTAADGICLLDEDKKLEDFDEISDF</sequence>
<dbReference type="STRING" id="391587.KAOT1_17928"/>
<dbReference type="OrthoDB" id="1448860at2"/>
<dbReference type="Proteomes" id="UP000002945">
    <property type="component" value="Unassembled WGS sequence"/>
</dbReference>
<protein>
    <submittedName>
        <fullName evidence="1">Uncharacterized protein</fullName>
    </submittedName>
</protein>
<evidence type="ECO:0000313" key="2">
    <source>
        <dbReference type="Proteomes" id="UP000002945"/>
    </source>
</evidence>
<dbReference type="RefSeq" id="WP_007096120.1">
    <property type="nucleotide sequence ID" value="NZ_CP142125.1"/>
</dbReference>
<reference evidence="1 2" key="1">
    <citation type="journal article" date="2011" name="J. Bacteriol.">
        <title>Genome sequence of the algicidal bacterium Kordia algicida OT-1.</title>
        <authorList>
            <person name="Lee H.S."/>
            <person name="Kang S.G."/>
            <person name="Kwon K.K."/>
            <person name="Lee J.H."/>
            <person name="Kim S.J."/>
        </authorList>
    </citation>
    <scope>NUCLEOTIDE SEQUENCE [LARGE SCALE GENOMIC DNA]</scope>
    <source>
        <strain evidence="1 2">OT-1</strain>
    </source>
</reference>
<organism evidence="1 2">
    <name type="scientific">Kordia algicida OT-1</name>
    <dbReference type="NCBI Taxonomy" id="391587"/>
    <lineage>
        <taxon>Bacteria</taxon>
        <taxon>Pseudomonadati</taxon>
        <taxon>Bacteroidota</taxon>
        <taxon>Flavobacteriia</taxon>
        <taxon>Flavobacteriales</taxon>
        <taxon>Flavobacteriaceae</taxon>
        <taxon>Kordia</taxon>
    </lineage>
</organism>
<accession>A9DTF7</accession>
<keyword evidence="2" id="KW-1185">Reference proteome</keyword>
<name>A9DTF7_9FLAO</name>
<proteinExistence type="predicted"/>
<gene>
    <name evidence="1" type="ORF">KAOT1_17928</name>
</gene>
<evidence type="ECO:0000313" key="1">
    <source>
        <dbReference type="EMBL" id="EDP97067.1"/>
    </source>
</evidence>
<dbReference type="AlphaFoldDB" id="A9DTF7"/>
<comment type="caution">
    <text evidence="1">The sequence shown here is derived from an EMBL/GenBank/DDBJ whole genome shotgun (WGS) entry which is preliminary data.</text>
</comment>
<dbReference type="HOGENOM" id="CLU_1218466_0_0_10"/>
<dbReference type="EMBL" id="ABIB01000003">
    <property type="protein sequence ID" value="EDP97067.1"/>
    <property type="molecule type" value="Genomic_DNA"/>
</dbReference>